<reference evidence="4" key="1">
    <citation type="submission" date="2022-12" db="EMBL/GenBank/DDBJ databases">
        <authorList>
            <person name="Petersen C."/>
        </authorList>
    </citation>
    <scope>NUCLEOTIDE SEQUENCE</scope>
    <source>
        <strain evidence="4">IBT 29677</strain>
    </source>
</reference>
<proteinExistence type="inferred from homology"/>
<evidence type="ECO:0000256" key="2">
    <source>
        <dbReference type="ARBA" id="ARBA00023002"/>
    </source>
</evidence>
<feature type="region of interest" description="Disordered" evidence="3">
    <location>
        <begin position="384"/>
        <end position="404"/>
    </location>
</feature>
<name>A0A9W9SHW1_9EURO</name>
<organism evidence="4 5">
    <name type="scientific">Penicillium cosmopolitanum</name>
    <dbReference type="NCBI Taxonomy" id="1131564"/>
    <lineage>
        <taxon>Eukaryota</taxon>
        <taxon>Fungi</taxon>
        <taxon>Dikarya</taxon>
        <taxon>Ascomycota</taxon>
        <taxon>Pezizomycotina</taxon>
        <taxon>Eurotiomycetes</taxon>
        <taxon>Eurotiomycetidae</taxon>
        <taxon>Eurotiales</taxon>
        <taxon>Aspergillaceae</taxon>
        <taxon>Penicillium</taxon>
    </lineage>
</organism>
<protein>
    <submittedName>
        <fullName evidence="4">Uncharacterized protein</fullName>
    </submittedName>
</protein>
<feature type="region of interest" description="Disordered" evidence="3">
    <location>
        <begin position="203"/>
        <end position="288"/>
    </location>
</feature>
<comment type="similarity">
    <text evidence="1">Belongs to the short-chain dehydrogenases/reductases (SDR) family.</text>
</comment>
<dbReference type="Proteomes" id="UP001147747">
    <property type="component" value="Unassembled WGS sequence"/>
</dbReference>
<dbReference type="Pfam" id="PF00106">
    <property type="entry name" value="adh_short"/>
    <property type="match status" value="1"/>
</dbReference>
<evidence type="ECO:0000256" key="1">
    <source>
        <dbReference type="ARBA" id="ARBA00006484"/>
    </source>
</evidence>
<evidence type="ECO:0000256" key="3">
    <source>
        <dbReference type="SAM" id="MobiDB-lite"/>
    </source>
</evidence>
<comment type="caution">
    <text evidence="4">The sequence shown here is derived from an EMBL/GenBank/DDBJ whole genome shotgun (WGS) entry which is preliminary data.</text>
</comment>
<sequence>MDPHSFPDPRAQFPSHNGPRVWLITAGDSPIGISVSRQALMHGDYVLLGLAHTILDRDERRRNGFDAFLAEVDEHRDEGWKQRMKTVPSDIRMMGECQAIVAETVAAFGRIDILLCCTSQTLVGTVEELSASQQTMNLVRDQFEINYFGPLNIIKAALPHMRREHAGHIMILSGITAHIGTPGLGMYCAAGWALEGFCDHRNRHPNEPSNKRPTNLPRLLTSKQPRPSLPRNPKPPRPRLPDAQSEGVSPVSANPDPNSNSNSNRNRSNTQESSENSNPNSRVSSIENGPFSVPEIVSMHPPLSSAHLEVLVSETVYAITSIGGHENPPSRHIVGQEGVASIKEKLKTVSEELEDFIQASFAVDVAVDSDPTLPALGSFNSENKMKTLGEKKVDSARELPEFET</sequence>
<dbReference type="OrthoDB" id="1933717at2759"/>
<dbReference type="InterPro" id="IPR051911">
    <property type="entry name" value="SDR_oxidoreductase"/>
</dbReference>
<dbReference type="EMBL" id="JAPZBU010000012">
    <property type="protein sequence ID" value="KAJ5376483.1"/>
    <property type="molecule type" value="Genomic_DNA"/>
</dbReference>
<evidence type="ECO:0000313" key="5">
    <source>
        <dbReference type="Proteomes" id="UP001147747"/>
    </source>
</evidence>
<evidence type="ECO:0000313" key="4">
    <source>
        <dbReference type="EMBL" id="KAJ5376483.1"/>
    </source>
</evidence>
<dbReference type="SUPFAM" id="SSF51735">
    <property type="entry name" value="NAD(P)-binding Rossmann-fold domains"/>
    <property type="match status" value="1"/>
</dbReference>
<keyword evidence="2" id="KW-0560">Oxidoreductase</keyword>
<dbReference type="PANTHER" id="PTHR43976:SF16">
    <property type="entry name" value="SHORT-CHAIN DEHYDROGENASE_REDUCTASE FAMILY PROTEIN"/>
    <property type="match status" value="1"/>
</dbReference>
<reference evidence="4" key="2">
    <citation type="journal article" date="2023" name="IMA Fungus">
        <title>Comparative genomic study of the Penicillium genus elucidates a diverse pangenome and 15 lateral gene transfer events.</title>
        <authorList>
            <person name="Petersen C."/>
            <person name="Sorensen T."/>
            <person name="Nielsen M.R."/>
            <person name="Sondergaard T.E."/>
            <person name="Sorensen J.L."/>
            <person name="Fitzpatrick D.A."/>
            <person name="Frisvad J.C."/>
            <person name="Nielsen K.L."/>
        </authorList>
    </citation>
    <scope>NUCLEOTIDE SEQUENCE</scope>
    <source>
        <strain evidence="4">IBT 29677</strain>
    </source>
</reference>
<accession>A0A9W9SHW1</accession>
<dbReference type="RefSeq" id="XP_056481513.1">
    <property type="nucleotide sequence ID" value="XM_056638006.1"/>
</dbReference>
<dbReference type="GeneID" id="81376986"/>
<keyword evidence="5" id="KW-1185">Reference proteome</keyword>
<dbReference type="GO" id="GO:0016491">
    <property type="term" value="F:oxidoreductase activity"/>
    <property type="evidence" value="ECO:0007669"/>
    <property type="project" value="UniProtKB-KW"/>
</dbReference>
<gene>
    <name evidence="4" type="ORF">N7509_013369</name>
</gene>
<feature type="compositionally biased region" description="Low complexity" evidence="3">
    <location>
        <begin position="248"/>
        <end position="285"/>
    </location>
</feature>
<dbReference type="Gene3D" id="3.40.50.720">
    <property type="entry name" value="NAD(P)-binding Rossmann-like Domain"/>
    <property type="match status" value="1"/>
</dbReference>
<dbReference type="AlphaFoldDB" id="A0A9W9SHW1"/>
<dbReference type="InterPro" id="IPR002347">
    <property type="entry name" value="SDR_fam"/>
</dbReference>
<dbReference type="PANTHER" id="PTHR43976">
    <property type="entry name" value="SHORT CHAIN DEHYDROGENASE"/>
    <property type="match status" value="1"/>
</dbReference>
<dbReference type="InterPro" id="IPR036291">
    <property type="entry name" value="NAD(P)-bd_dom_sf"/>
</dbReference>